<dbReference type="eggNOG" id="COG4814">
    <property type="taxonomic scope" value="Bacteria"/>
</dbReference>
<dbReference type="InterPro" id="IPR029058">
    <property type="entry name" value="AB_hydrolase_fold"/>
</dbReference>
<reference evidence="1" key="1">
    <citation type="submission" date="2011-07" db="EMBL/GenBank/DDBJ databases">
        <authorList>
            <person name="Stanhope M.J."/>
            <person name="Durkin A.S."/>
            <person name="Hostetler J."/>
            <person name="Kim M."/>
            <person name="Radune D."/>
            <person name="Singh I."/>
            <person name="Town C.D."/>
        </authorList>
    </citation>
    <scope>NUCLEOTIDE SEQUENCE [LARGE SCALE GENOMIC DNA]</scope>
    <source>
        <strain evidence="1">HS-6</strain>
    </source>
</reference>
<dbReference type="Gene3D" id="3.40.50.1820">
    <property type="entry name" value="alpha/beta hydrolase"/>
    <property type="match status" value="1"/>
</dbReference>
<keyword evidence="2" id="KW-1185">Reference proteome</keyword>
<dbReference type="OrthoDB" id="2157689at2"/>
<accession>G5JN21</accession>
<dbReference type="Pfam" id="PF06028">
    <property type="entry name" value="DUF915"/>
    <property type="match status" value="1"/>
</dbReference>
<sequence>MKKHLKSLAFSLVALLLIVMTILGKAYVNEVTRHKTKLYNSQMIPTILVPGSDATQERFNGLLVSLNERGQSHSILKLTVKKDASITYSGKLNSKDRRPFIVIAFENNQDGYTNIKKQSEWLDLAMETLQDRYKFKRFNAIGHSNGGLNWTIFLEKYYSKEDFQMETLLTIATPYNFEETNISNKTQMLKDLTAAKELIPENLTVYNLAGTTSYDGDKIVPFTSVETGKYIFQKTAKHYTQVTVSGDEASHSDLPSNPEVIQYIAEKIVIDRPDRPVKPDR</sequence>
<dbReference type="RefSeq" id="WP_004226609.1">
    <property type="nucleotide sequence ID" value="NZ_AEUV02000002.1"/>
</dbReference>
<dbReference type="STRING" id="873449.STRCR_1353"/>
<proteinExistence type="predicted"/>
<comment type="caution">
    <text evidence="1">The sequence shown here is derived from an EMBL/GenBank/DDBJ whole genome shotgun (WGS) entry which is preliminary data.</text>
</comment>
<dbReference type="AlphaFoldDB" id="G5JN21"/>
<protein>
    <submittedName>
        <fullName evidence="1">Uncharacterized protein</fullName>
    </submittedName>
</protein>
<evidence type="ECO:0000313" key="2">
    <source>
        <dbReference type="Proteomes" id="UP000004322"/>
    </source>
</evidence>
<organism evidence="1 2">
    <name type="scientific">Streptococcus criceti HS-6</name>
    <dbReference type="NCBI Taxonomy" id="873449"/>
    <lineage>
        <taxon>Bacteria</taxon>
        <taxon>Bacillati</taxon>
        <taxon>Bacillota</taxon>
        <taxon>Bacilli</taxon>
        <taxon>Lactobacillales</taxon>
        <taxon>Streptococcaceae</taxon>
        <taxon>Streptococcus</taxon>
    </lineage>
</organism>
<name>G5JN21_STRCG</name>
<dbReference type="EMBL" id="AEUV02000002">
    <property type="protein sequence ID" value="EHI73973.1"/>
    <property type="molecule type" value="Genomic_DNA"/>
</dbReference>
<gene>
    <name evidence="1" type="ORF">STRCR_1353</name>
</gene>
<dbReference type="SUPFAM" id="SSF53474">
    <property type="entry name" value="alpha/beta-Hydrolases"/>
    <property type="match status" value="1"/>
</dbReference>
<evidence type="ECO:0000313" key="1">
    <source>
        <dbReference type="EMBL" id="EHI73973.1"/>
    </source>
</evidence>
<dbReference type="Proteomes" id="UP000004322">
    <property type="component" value="Unassembled WGS sequence"/>
</dbReference>
<dbReference type="InterPro" id="IPR010315">
    <property type="entry name" value="DUF915_hydro-like"/>
</dbReference>